<dbReference type="InterPro" id="IPR014729">
    <property type="entry name" value="Rossmann-like_a/b/a_fold"/>
</dbReference>
<dbReference type="CDD" id="cd00806">
    <property type="entry name" value="TrpRS_core"/>
    <property type="match status" value="1"/>
</dbReference>
<dbReference type="GO" id="GO:0004830">
    <property type="term" value="F:tryptophan-tRNA ligase activity"/>
    <property type="evidence" value="ECO:0007669"/>
    <property type="project" value="UniProtKB-UniRule"/>
</dbReference>
<dbReference type="GO" id="GO:0005524">
    <property type="term" value="F:ATP binding"/>
    <property type="evidence" value="ECO:0007669"/>
    <property type="project" value="UniProtKB-UniRule"/>
</dbReference>
<evidence type="ECO:0000256" key="4">
    <source>
        <dbReference type="ARBA" id="ARBA00022840"/>
    </source>
</evidence>
<dbReference type="PANTHER" id="PTHR43766">
    <property type="entry name" value="TRYPTOPHAN--TRNA LIGASE, MITOCHONDRIAL"/>
    <property type="match status" value="1"/>
</dbReference>
<feature type="binding site" evidence="8">
    <location>
        <begin position="14"/>
        <end position="16"/>
    </location>
    <ligand>
        <name>ATP</name>
        <dbReference type="ChEBI" id="CHEBI:30616"/>
    </ligand>
</feature>
<feature type="binding site" evidence="8">
    <location>
        <begin position="22"/>
        <end position="23"/>
    </location>
    <ligand>
        <name>ATP</name>
        <dbReference type="ChEBI" id="CHEBI:30616"/>
    </ligand>
</feature>
<dbReference type="GO" id="GO:0005829">
    <property type="term" value="C:cytosol"/>
    <property type="evidence" value="ECO:0007669"/>
    <property type="project" value="TreeGrafter"/>
</dbReference>
<reference evidence="11" key="1">
    <citation type="submission" date="2020-02" db="EMBL/GenBank/DDBJ databases">
        <title>Genomic and physiological characterization of two novel Nitrospinaceae genera.</title>
        <authorList>
            <person name="Mueller A.J."/>
            <person name="Jung M.-Y."/>
            <person name="Strachan C.R."/>
            <person name="Herbold C.W."/>
            <person name="Kirkegaard R.H."/>
            <person name="Daims H."/>
        </authorList>
    </citation>
    <scope>NUCLEOTIDE SEQUENCE [LARGE SCALE GENOMIC DNA]</scope>
</reference>
<dbReference type="AlphaFoldDB" id="A0A7T0C121"/>
<keyword evidence="5 8" id="KW-0648">Protein biosynthesis</keyword>
<dbReference type="Gene3D" id="3.40.50.620">
    <property type="entry name" value="HUPs"/>
    <property type="match status" value="1"/>
</dbReference>
<organism evidence="10 11">
    <name type="scientific">Candidatus Nitrohelix vancouverensis</name>
    <dbReference type="NCBI Taxonomy" id="2705534"/>
    <lineage>
        <taxon>Bacteria</taxon>
        <taxon>Pseudomonadati</taxon>
        <taxon>Nitrospinota/Tectimicrobiota group</taxon>
        <taxon>Nitrospinota</taxon>
        <taxon>Nitrospinia</taxon>
        <taxon>Nitrospinales</taxon>
        <taxon>Nitrospinaceae</taxon>
        <taxon>Candidatus Nitrohelix</taxon>
    </lineage>
</organism>
<dbReference type="FunFam" id="1.10.240.10:FF:000005">
    <property type="entry name" value="Tryptophan--tRNA ligase"/>
    <property type="match status" value="1"/>
</dbReference>
<comment type="subunit">
    <text evidence="8">Homodimer.</text>
</comment>
<evidence type="ECO:0000313" key="11">
    <source>
        <dbReference type="Proteomes" id="UP000594464"/>
    </source>
</evidence>
<keyword evidence="3 8" id="KW-0547">Nucleotide-binding</keyword>
<dbReference type="InterPro" id="IPR024109">
    <property type="entry name" value="Trp-tRNA-ligase_bac-type"/>
</dbReference>
<keyword evidence="2 8" id="KW-0436">Ligase</keyword>
<comment type="function">
    <text evidence="8">Catalyzes the attachment of tryptophan to tRNA(Trp).</text>
</comment>
<feature type="binding site" evidence="8">
    <location>
        <position position="189"/>
    </location>
    <ligand>
        <name>ATP</name>
        <dbReference type="ChEBI" id="CHEBI:30616"/>
    </ligand>
</feature>
<evidence type="ECO:0000256" key="6">
    <source>
        <dbReference type="ARBA" id="ARBA00023146"/>
    </source>
</evidence>
<dbReference type="PRINTS" id="PR01039">
    <property type="entry name" value="TRNASYNTHTRP"/>
</dbReference>
<protein>
    <recommendedName>
        <fullName evidence="8">Tryptophan--tRNA ligase</fullName>
        <ecNumber evidence="8">6.1.1.2</ecNumber>
    </recommendedName>
    <alternativeName>
        <fullName evidence="8">Tryptophanyl-tRNA synthetase</fullName>
        <shortName evidence="8">TrpRS</shortName>
    </alternativeName>
</protein>
<keyword evidence="6 8" id="KW-0030">Aminoacyl-tRNA synthetase</keyword>
<feature type="short sequence motif" description="'HIGH' region" evidence="8">
    <location>
        <begin position="15"/>
        <end position="23"/>
    </location>
</feature>
<dbReference type="NCBIfam" id="TIGR00233">
    <property type="entry name" value="trpS"/>
    <property type="match status" value="1"/>
</dbReference>
<dbReference type="PANTHER" id="PTHR43766:SF1">
    <property type="entry name" value="TRYPTOPHAN--TRNA LIGASE, MITOCHONDRIAL"/>
    <property type="match status" value="1"/>
</dbReference>
<feature type="binding site" evidence="8">
    <location>
        <begin position="196"/>
        <end position="200"/>
    </location>
    <ligand>
        <name>ATP</name>
        <dbReference type="ChEBI" id="CHEBI:30616"/>
    </ligand>
</feature>
<evidence type="ECO:0000256" key="1">
    <source>
        <dbReference type="ARBA" id="ARBA00005594"/>
    </source>
</evidence>
<dbReference type="InterPro" id="IPR001412">
    <property type="entry name" value="aa-tRNA-synth_I_CS"/>
</dbReference>
<sequence length="327" mass="36324">MESQKSIRVLSGIQPSGDLHLGNYFGAIAQFRKRQDQGDELFIFVADWHSLTTIKKADELRKNIRQIVAAYIAFGLDAGKTTLYRQSDIPEIQELSWILSCHATMGRLTNAHSFKDKQAKGISPTVGLFYYPVLMAADILCVQADVVPVGKDQKQHIEICQEIAEKFNRDYGKIFKVPKGVIPEDVAVVPGTDGQKMSKSYANTIDLFAPEKKLKKQVNSIVTAPLAQGDPMDPKTCNVFQLYKLIATSEEVETLAEKYRAGSIGFGHAKLALLDKIHETFGPARAEFEKLMADEKEIDRVLALGKEKAGAVIQQTVRDVRKKVGLD</sequence>
<dbReference type="InterPro" id="IPR002305">
    <property type="entry name" value="aa-tRNA-synth_Ic"/>
</dbReference>
<dbReference type="GO" id="GO:0006436">
    <property type="term" value="P:tryptophanyl-tRNA aminoacylation"/>
    <property type="evidence" value="ECO:0007669"/>
    <property type="project" value="UniProtKB-UniRule"/>
</dbReference>
<evidence type="ECO:0000256" key="8">
    <source>
        <dbReference type="HAMAP-Rule" id="MF_00140"/>
    </source>
</evidence>
<dbReference type="KEGG" id="nva:G3M78_03735"/>
<accession>A0A7T0C121</accession>
<evidence type="ECO:0000256" key="2">
    <source>
        <dbReference type="ARBA" id="ARBA00022598"/>
    </source>
</evidence>
<dbReference type="InterPro" id="IPR002306">
    <property type="entry name" value="Trp-tRNA-ligase"/>
</dbReference>
<dbReference type="EMBL" id="CP048620">
    <property type="protein sequence ID" value="QPJ64551.1"/>
    <property type="molecule type" value="Genomic_DNA"/>
</dbReference>
<dbReference type="Gene3D" id="1.10.240.10">
    <property type="entry name" value="Tyrosyl-Transfer RNA Synthetase"/>
    <property type="match status" value="1"/>
</dbReference>
<evidence type="ECO:0000256" key="3">
    <source>
        <dbReference type="ARBA" id="ARBA00022741"/>
    </source>
</evidence>
<dbReference type="SUPFAM" id="SSF52374">
    <property type="entry name" value="Nucleotidylyl transferase"/>
    <property type="match status" value="1"/>
</dbReference>
<evidence type="ECO:0000256" key="5">
    <source>
        <dbReference type="ARBA" id="ARBA00022917"/>
    </source>
</evidence>
<keyword evidence="8" id="KW-0963">Cytoplasm</keyword>
<dbReference type="HAMAP" id="MF_00140_B">
    <property type="entry name" value="Trp_tRNA_synth_B"/>
    <property type="match status" value="1"/>
</dbReference>
<dbReference type="EC" id="6.1.1.2" evidence="8"/>
<comment type="catalytic activity">
    <reaction evidence="7 8">
        <text>tRNA(Trp) + L-tryptophan + ATP = L-tryptophyl-tRNA(Trp) + AMP + diphosphate + H(+)</text>
        <dbReference type="Rhea" id="RHEA:24080"/>
        <dbReference type="Rhea" id="RHEA-COMP:9671"/>
        <dbReference type="Rhea" id="RHEA-COMP:9705"/>
        <dbReference type="ChEBI" id="CHEBI:15378"/>
        <dbReference type="ChEBI" id="CHEBI:30616"/>
        <dbReference type="ChEBI" id="CHEBI:33019"/>
        <dbReference type="ChEBI" id="CHEBI:57912"/>
        <dbReference type="ChEBI" id="CHEBI:78442"/>
        <dbReference type="ChEBI" id="CHEBI:78535"/>
        <dbReference type="ChEBI" id="CHEBI:456215"/>
        <dbReference type="EC" id="6.1.1.2"/>
    </reaction>
</comment>
<evidence type="ECO:0000256" key="7">
    <source>
        <dbReference type="ARBA" id="ARBA00049929"/>
    </source>
</evidence>
<feature type="short sequence motif" description="'KMSKS' region" evidence="8">
    <location>
        <begin position="196"/>
        <end position="200"/>
    </location>
</feature>
<gene>
    <name evidence="8 10" type="primary">trpS</name>
    <name evidence="10" type="ORF">G3M78_03735</name>
</gene>
<dbReference type="Proteomes" id="UP000594464">
    <property type="component" value="Chromosome"/>
</dbReference>
<comment type="subcellular location">
    <subcellularLocation>
        <location evidence="8">Cytoplasm</location>
    </subcellularLocation>
</comment>
<dbReference type="Pfam" id="PF00579">
    <property type="entry name" value="tRNA-synt_1b"/>
    <property type="match status" value="1"/>
</dbReference>
<evidence type="ECO:0000313" key="10">
    <source>
        <dbReference type="EMBL" id="QPJ64551.1"/>
    </source>
</evidence>
<feature type="binding site" evidence="8">
    <location>
        <begin position="150"/>
        <end position="152"/>
    </location>
    <ligand>
        <name>ATP</name>
        <dbReference type="ChEBI" id="CHEBI:30616"/>
    </ligand>
</feature>
<comment type="similarity">
    <text evidence="1 8 9">Belongs to the class-I aminoacyl-tRNA synthetase family.</text>
</comment>
<evidence type="ECO:0000256" key="9">
    <source>
        <dbReference type="RuleBase" id="RU363036"/>
    </source>
</evidence>
<proteinExistence type="inferred from homology"/>
<name>A0A7T0C121_9BACT</name>
<keyword evidence="4 8" id="KW-0067">ATP-binding</keyword>
<dbReference type="PROSITE" id="PS00178">
    <property type="entry name" value="AA_TRNA_LIGASE_I"/>
    <property type="match status" value="1"/>
</dbReference>
<dbReference type="InterPro" id="IPR050203">
    <property type="entry name" value="Trp-tRNA_synthetase"/>
</dbReference>
<feature type="binding site" evidence="8">
    <location>
        <position position="138"/>
    </location>
    <ligand>
        <name>L-tryptophan</name>
        <dbReference type="ChEBI" id="CHEBI:57912"/>
    </ligand>
</feature>